<keyword evidence="3" id="KW-1185">Reference proteome</keyword>
<dbReference type="Proteomes" id="UP000501568">
    <property type="component" value="Chromosome"/>
</dbReference>
<sequence length="56" mass="6059">MSGNNKSLIVTILAIIGGIVVLGWLLKATLHLLGPLILIGLAILIYVVFFKDKSKR</sequence>
<keyword evidence="1" id="KW-0472">Membrane</keyword>
<evidence type="ECO:0000313" key="2">
    <source>
        <dbReference type="EMBL" id="QIG80512.1"/>
    </source>
</evidence>
<protein>
    <submittedName>
        <fullName evidence="2">Uncharacterized protein</fullName>
    </submittedName>
</protein>
<feature type="transmembrane region" description="Helical" evidence="1">
    <location>
        <begin position="7"/>
        <end position="26"/>
    </location>
</feature>
<keyword evidence="1" id="KW-1133">Transmembrane helix</keyword>
<proteinExistence type="predicted"/>
<dbReference type="KEGG" id="spzr:G5C33_12455"/>
<dbReference type="EMBL" id="CP049109">
    <property type="protein sequence ID" value="QIG80512.1"/>
    <property type="molecule type" value="Genomic_DNA"/>
</dbReference>
<dbReference type="AlphaFoldDB" id="A0A6G6Y6F1"/>
<evidence type="ECO:0000313" key="3">
    <source>
        <dbReference type="Proteomes" id="UP000501568"/>
    </source>
</evidence>
<gene>
    <name evidence="2" type="ORF">G5C33_12455</name>
</gene>
<reference evidence="2 3" key="1">
    <citation type="submission" date="2020-02" db="EMBL/GenBank/DDBJ databases">
        <authorList>
            <person name="Zheng R.K."/>
            <person name="Sun C.M."/>
        </authorList>
    </citation>
    <scope>NUCLEOTIDE SEQUENCE [LARGE SCALE GENOMIC DNA]</scope>
    <source>
        <strain evidence="3">zrk23</strain>
    </source>
</reference>
<organism evidence="2 3">
    <name type="scientific">Stakelama tenebrarum</name>
    <dbReference type="NCBI Taxonomy" id="2711215"/>
    <lineage>
        <taxon>Bacteria</taxon>
        <taxon>Pseudomonadati</taxon>
        <taxon>Pseudomonadota</taxon>
        <taxon>Alphaproteobacteria</taxon>
        <taxon>Sphingomonadales</taxon>
        <taxon>Sphingomonadaceae</taxon>
        <taxon>Stakelama</taxon>
    </lineage>
</organism>
<feature type="transmembrane region" description="Helical" evidence="1">
    <location>
        <begin position="32"/>
        <end position="50"/>
    </location>
</feature>
<dbReference type="RefSeq" id="WP_165327518.1">
    <property type="nucleotide sequence ID" value="NZ_CP049109.1"/>
</dbReference>
<accession>A0A6G6Y6F1</accession>
<evidence type="ECO:0000256" key="1">
    <source>
        <dbReference type="SAM" id="Phobius"/>
    </source>
</evidence>
<keyword evidence="1" id="KW-0812">Transmembrane</keyword>
<name>A0A6G6Y6F1_9SPHN</name>